<protein>
    <submittedName>
        <fullName evidence="1">Uncharacterized protein</fullName>
    </submittedName>
</protein>
<sequence>MRLGINLRGDLARLTDPEIAETLRYQWNEFEATQARSKSTLRLSMRGPIRHPWAYRLLSLGCVTGPGLSAYLGNIWLGLFSRERLHLIMCEIRDLQDEIQSRLAAKRA</sequence>
<dbReference type="RefSeq" id="WP_041955714.1">
    <property type="nucleotide sequence ID" value="NZ_JRPN01000014.1"/>
</dbReference>
<dbReference type="AlphaFoldDB" id="A0A0A3YYV1"/>
<accession>A0A0A3YYV1</accession>
<gene>
    <name evidence="1" type="ORF">MA20_15785</name>
</gene>
<evidence type="ECO:0000313" key="2">
    <source>
        <dbReference type="Proteomes" id="UP000030377"/>
    </source>
</evidence>
<proteinExistence type="predicted"/>
<evidence type="ECO:0000313" key="1">
    <source>
        <dbReference type="EMBL" id="KGT78828.1"/>
    </source>
</evidence>
<comment type="caution">
    <text evidence="1">The sequence shown here is derived from an EMBL/GenBank/DDBJ whole genome shotgun (WGS) entry which is preliminary data.</text>
</comment>
<reference evidence="1 2" key="1">
    <citation type="submission" date="2014-09" db="EMBL/GenBank/DDBJ databases">
        <title>Draft genome of Bradyrhizobium japonicum Is-34.</title>
        <authorList>
            <person name="Tsurumaru H."/>
            <person name="Yamakawa T."/>
            <person name="Hashimoto S."/>
            <person name="Okizaki K."/>
            <person name="Kanesaki Y."/>
            <person name="Yoshikawa H."/>
            <person name="Yajima S."/>
        </authorList>
    </citation>
    <scope>NUCLEOTIDE SEQUENCE [LARGE SCALE GENOMIC DNA]</scope>
    <source>
        <strain evidence="1 2">Is-34</strain>
    </source>
</reference>
<dbReference type="Proteomes" id="UP000030377">
    <property type="component" value="Unassembled WGS sequence"/>
</dbReference>
<name>A0A0A3YYV1_BRAJP</name>
<dbReference type="EMBL" id="JRPN01000014">
    <property type="protein sequence ID" value="KGT78828.1"/>
    <property type="molecule type" value="Genomic_DNA"/>
</dbReference>
<organism evidence="1 2">
    <name type="scientific">Bradyrhizobium japonicum</name>
    <dbReference type="NCBI Taxonomy" id="375"/>
    <lineage>
        <taxon>Bacteria</taxon>
        <taxon>Pseudomonadati</taxon>
        <taxon>Pseudomonadota</taxon>
        <taxon>Alphaproteobacteria</taxon>
        <taxon>Hyphomicrobiales</taxon>
        <taxon>Nitrobacteraceae</taxon>
        <taxon>Bradyrhizobium</taxon>
    </lineage>
</organism>